<dbReference type="EMBL" id="CP059833">
    <property type="protein sequence ID" value="QMV86316.1"/>
    <property type="molecule type" value="Genomic_DNA"/>
</dbReference>
<dbReference type="GO" id="GO:0000009">
    <property type="term" value="F:alpha-1,6-mannosyltransferase activity"/>
    <property type="evidence" value="ECO:0007669"/>
    <property type="project" value="InterPro"/>
</dbReference>
<dbReference type="GO" id="GO:0006506">
    <property type="term" value="P:GPI anchor biosynthetic process"/>
    <property type="evidence" value="ECO:0007669"/>
    <property type="project" value="UniProtKB-UniPathway"/>
</dbReference>
<dbReference type="UniPathway" id="UPA00196"/>
<dbReference type="GO" id="GO:0016020">
    <property type="term" value="C:membrane"/>
    <property type="evidence" value="ECO:0007669"/>
    <property type="project" value="GOC"/>
</dbReference>
<keyword evidence="7" id="KW-0256">Endoplasmic reticulum</keyword>
<keyword evidence="6 10" id="KW-0812">Transmembrane</keyword>
<evidence type="ECO:0000256" key="6">
    <source>
        <dbReference type="ARBA" id="ARBA00022692"/>
    </source>
</evidence>
<keyword evidence="12" id="KW-1185">Reference proteome</keyword>
<dbReference type="AlphaFoldDB" id="A0A7G5FI75"/>
<comment type="pathway">
    <text evidence="2">Glycolipid biosynthesis; glycosylphosphatidylinositol-anchor biosynthesis.</text>
</comment>
<evidence type="ECO:0000256" key="10">
    <source>
        <dbReference type="SAM" id="Phobius"/>
    </source>
</evidence>
<keyword evidence="8 10" id="KW-1133">Transmembrane helix</keyword>
<feature type="transmembrane region" description="Helical" evidence="10">
    <location>
        <begin position="203"/>
        <end position="222"/>
    </location>
</feature>
<gene>
    <name evidence="11" type="ORF">HW450_06335</name>
</gene>
<feature type="transmembrane region" description="Helical" evidence="10">
    <location>
        <begin position="169"/>
        <end position="196"/>
    </location>
</feature>
<dbReference type="PANTHER" id="PTHR12468">
    <property type="entry name" value="GPI MANNOSYLTRANSFERASE 2"/>
    <property type="match status" value="1"/>
</dbReference>
<evidence type="ECO:0000256" key="3">
    <source>
        <dbReference type="ARBA" id="ARBA00022502"/>
    </source>
</evidence>
<feature type="transmembrane region" description="Helical" evidence="10">
    <location>
        <begin position="93"/>
        <end position="116"/>
    </location>
</feature>
<dbReference type="RefSeq" id="WP_182387125.1">
    <property type="nucleotide sequence ID" value="NZ_CP059833.1"/>
</dbReference>
<evidence type="ECO:0000256" key="9">
    <source>
        <dbReference type="ARBA" id="ARBA00023136"/>
    </source>
</evidence>
<organism evidence="11 12">
    <name type="scientific">Corynebacterium hindlerae</name>
    <dbReference type="NCBI Taxonomy" id="699041"/>
    <lineage>
        <taxon>Bacteria</taxon>
        <taxon>Bacillati</taxon>
        <taxon>Actinomycetota</taxon>
        <taxon>Actinomycetes</taxon>
        <taxon>Mycobacteriales</taxon>
        <taxon>Corynebacteriaceae</taxon>
        <taxon>Corynebacterium</taxon>
    </lineage>
</organism>
<sequence>MSVTQRGAVATAIFAAVTALRLAVVAWLADAKNQTLSSVLTRWDAIHYISIARGGYFEDMDPTSLGGYQARLAFFPLFPYLLRAVREATGLDYLPAALVINSLAGVAMVAAVMMIAKHMGAGTRGQVAGGVLIAGAPMGLTYNMPYTEALFSALAFWALYFMLQQRWGLVGILVFFTCLTRITGIDLWIVFLLVVLVHGRQNWRAWIALALSPLGLVAYLIFVGKHTADLGGYFGIQQKGWGSAFDYGAASLEFLSWCFNRSSDSWLLIVGLIMLGTILLLALSFGKLPWPIWLFALGIALNILLSDGTITSRPRLLLPVVICLLPAAMVLSKLLEQWKMALLEVTWVVLGSIISAHPLIATGWAI</sequence>
<keyword evidence="4" id="KW-0328">Glycosyltransferase</keyword>
<protein>
    <recommendedName>
        <fullName evidence="13">GPI mannosyltransferase 2</fullName>
    </recommendedName>
</protein>
<evidence type="ECO:0000256" key="8">
    <source>
        <dbReference type="ARBA" id="ARBA00022989"/>
    </source>
</evidence>
<feature type="transmembrane region" description="Helical" evidence="10">
    <location>
        <begin position="265"/>
        <end position="285"/>
    </location>
</feature>
<evidence type="ECO:0008006" key="13">
    <source>
        <dbReference type="Google" id="ProtNLM"/>
    </source>
</evidence>
<name>A0A7G5FI75_9CORY</name>
<feature type="transmembrane region" description="Helical" evidence="10">
    <location>
        <begin position="292"/>
        <end position="310"/>
    </location>
</feature>
<evidence type="ECO:0000256" key="1">
    <source>
        <dbReference type="ARBA" id="ARBA00004477"/>
    </source>
</evidence>
<dbReference type="PANTHER" id="PTHR12468:SF2">
    <property type="entry name" value="GPI MANNOSYLTRANSFERASE 2"/>
    <property type="match status" value="1"/>
</dbReference>
<keyword evidence="3" id="KW-0337">GPI-anchor biosynthesis</keyword>
<keyword evidence="5" id="KW-0808">Transferase</keyword>
<keyword evidence="9 10" id="KW-0472">Membrane</keyword>
<comment type="subcellular location">
    <subcellularLocation>
        <location evidence="1">Endoplasmic reticulum membrane</location>
        <topology evidence="1">Multi-pass membrane protein</topology>
    </subcellularLocation>
</comment>
<dbReference type="GO" id="GO:0004376">
    <property type="term" value="F:GPI mannosyltransferase activity"/>
    <property type="evidence" value="ECO:0007669"/>
    <property type="project" value="InterPro"/>
</dbReference>
<dbReference type="InterPro" id="IPR007315">
    <property type="entry name" value="PIG-V/Gpi18"/>
</dbReference>
<accession>A0A7G5FI75</accession>
<evidence type="ECO:0000256" key="2">
    <source>
        <dbReference type="ARBA" id="ARBA00004687"/>
    </source>
</evidence>
<feature type="transmembrane region" description="Helical" evidence="10">
    <location>
        <begin position="316"/>
        <end position="335"/>
    </location>
</feature>
<evidence type="ECO:0000256" key="4">
    <source>
        <dbReference type="ARBA" id="ARBA00022676"/>
    </source>
</evidence>
<proteinExistence type="predicted"/>
<evidence type="ECO:0000256" key="7">
    <source>
        <dbReference type="ARBA" id="ARBA00022824"/>
    </source>
</evidence>
<evidence type="ECO:0000313" key="11">
    <source>
        <dbReference type="EMBL" id="QMV86316.1"/>
    </source>
</evidence>
<reference evidence="11 12" key="1">
    <citation type="submission" date="2020-07" db="EMBL/GenBank/DDBJ databases">
        <title>non toxigenic Corynebacterium sp. nov from a clinical source.</title>
        <authorList>
            <person name="Bernier A.-M."/>
            <person name="Bernard K."/>
        </authorList>
    </citation>
    <scope>NUCLEOTIDE SEQUENCE [LARGE SCALE GENOMIC DNA]</scope>
    <source>
        <strain evidence="12">NML 93-0612</strain>
    </source>
</reference>
<evidence type="ECO:0000256" key="5">
    <source>
        <dbReference type="ARBA" id="ARBA00022679"/>
    </source>
</evidence>
<evidence type="ECO:0000313" key="12">
    <source>
        <dbReference type="Proteomes" id="UP000515570"/>
    </source>
</evidence>
<feature type="transmembrane region" description="Helical" evidence="10">
    <location>
        <begin position="347"/>
        <end position="365"/>
    </location>
</feature>
<dbReference type="Proteomes" id="UP000515570">
    <property type="component" value="Chromosome"/>
</dbReference>